<name>A0A699KKS5_TANCI</name>
<gene>
    <name evidence="1" type="ORF">Tci_666369</name>
</gene>
<comment type="caution">
    <text evidence="1">The sequence shown here is derived from an EMBL/GenBank/DDBJ whole genome shotgun (WGS) entry which is preliminary data.</text>
</comment>
<accession>A0A699KKS5</accession>
<evidence type="ECO:0008006" key="2">
    <source>
        <dbReference type="Google" id="ProtNLM"/>
    </source>
</evidence>
<protein>
    <recommendedName>
        <fullName evidence="2">Zinc finger, CCHC-type</fullName>
    </recommendedName>
</protein>
<proteinExistence type="predicted"/>
<dbReference type="PANTHER" id="PTHR42648">
    <property type="entry name" value="TRANSPOSASE, PUTATIVE-RELATED"/>
    <property type="match status" value="1"/>
</dbReference>
<dbReference type="EMBL" id="BKCJ010519115">
    <property type="protein sequence ID" value="GFA94397.1"/>
    <property type="molecule type" value="Genomic_DNA"/>
</dbReference>
<reference evidence="1" key="1">
    <citation type="journal article" date="2019" name="Sci. Rep.">
        <title>Draft genome of Tanacetum cinerariifolium, the natural source of mosquito coil.</title>
        <authorList>
            <person name="Yamashiro T."/>
            <person name="Shiraishi A."/>
            <person name="Satake H."/>
            <person name="Nakayama K."/>
        </authorList>
    </citation>
    <scope>NUCLEOTIDE SEQUENCE</scope>
</reference>
<dbReference type="Gene3D" id="3.30.420.10">
    <property type="entry name" value="Ribonuclease H-like superfamily/Ribonuclease H"/>
    <property type="match status" value="1"/>
</dbReference>
<dbReference type="InterPro" id="IPR039537">
    <property type="entry name" value="Retrotran_Ty1/copia-like"/>
</dbReference>
<dbReference type="InterPro" id="IPR036397">
    <property type="entry name" value="RNaseH_sf"/>
</dbReference>
<evidence type="ECO:0000313" key="1">
    <source>
        <dbReference type="EMBL" id="GFA94397.1"/>
    </source>
</evidence>
<dbReference type="AlphaFoldDB" id="A0A699KKS5"/>
<dbReference type="InterPro" id="IPR012337">
    <property type="entry name" value="RNaseH-like_sf"/>
</dbReference>
<dbReference type="GO" id="GO:0003676">
    <property type="term" value="F:nucleic acid binding"/>
    <property type="evidence" value="ECO:0007669"/>
    <property type="project" value="InterPro"/>
</dbReference>
<dbReference type="PANTHER" id="PTHR42648:SF27">
    <property type="entry name" value="RNA-DIRECTED DNA POLYMERASE"/>
    <property type="match status" value="1"/>
</dbReference>
<sequence>MKGYINNLEHLGHPVTLGLGVNLILIGLRKEFDGFVHNYNMQSLGKTINELHAMLKLHEQTLPKNNAPALHAIRAGKVQKVNKQKKPQPQMAARGQNQGKNYLKELAIQGLKASRKLKPGALSLYVGNGQREAVEAIDVFYLCLPSGLEIVLNNFHYAPSITRCVIYVSRLYEDGFINRFVNNTIQVSRNNMVYFSAIPRDGIFEIDLSNSYVYDSSMYAISNKRAKLDLDSALLWHCRLGKKRIEKLQHDGLLNSTDLRAFEKYVSFMSGKMTRKPYTHQVERAKDLLGLIHTDVCGPFKIKSRQRANYFFTFTDDFSRYGYVYLLKHKHEVFETFKVFQRK</sequence>
<organism evidence="1">
    <name type="scientific">Tanacetum cinerariifolium</name>
    <name type="common">Dalmatian daisy</name>
    <name type="synonym">Chrysanthemum cinerariifolium</name>
    <dbReference type="NCBI Taxonomy" id="118510"/>
    <lineage>
        <taxon>Eukaryota</taxon>
        <taxon>Viridiplantae</taxon>
        <taxon>Streptophyta</taxon>
        <taxon>Embryophyta</taxon>
        <taxon>Tracheophyta</taxon>
        <taxon>Spermatophyta</taxon>
        <taxon>Magnoliopsida</taxon>
        <taxon>eudicotyledons</taxon>
        <taxon>Gunneridae</taxon>
        <taxon>Pentapetalae</taxon>
        <taxon>asterids</taxon>
        <taxon>campanulids</taxon>
        <taxon>Asterales</taxon>
        <taxon>Asteraceae</taxon>
        <taxon>Asteroideae</taxon>
        <taxon>Anthemideae</taxon>
        <taxon>Anthemidinae</taxon>
        <taxon>Tanacetum</taxon>
    </lineage>
</organism>
<dbReference type="SUPFAM" id="SSF53098">
    <property type="entry name" value="Ribonuclease H-like"/>
    <property type="match status" value="1"/>
</dbReference>